<evidence type="ECO:0000256" key="3">
    <source>
        <dbReference type="ARBA" id="ARBA00022563"/>
    </source>
</evidence>
<dbReference type="InterPro" id="IPR036291">
    <property type="entry name" value="NAD(P)-bd_dom_sf"/>
</dbReference>
<dbReference type="HAMAP" id="MF_01576">
    <property type="entry name" value="THF_DHG_CYH"/>
    <property type="match status" value="1"/>
</dbReference>
<comment type="subunit">
    <text evidence="2 12">Homodimer.</text>
</comment>
<comment type="caution">
    <text evidence="12">Lacks conserved residue(s) required for the propagation of feature annotation.</text>
</comment>
<feature type="domain" description="Tetrahydrofolate dehydrogenase/cyclohydrolase NAD(P)-binding" evidence="14">
    <location>
        <begin position="127"/>
        <end position="267"/>
    </location>
</feature>
<dbReference type="Gene3D" id="3.40.50.720">
    <property type="entry name" value="NAD(P)-binding Rossmann-like Domain"/>
    <property type="match status" value="1"/>
</dbReference>
<keyword evidence="6 12" id="KW-0378">Hydrolase</keyword>
<keyword evidence="7 12" id="KW-0521">NADP</keyword>
<comment type="pathway">
    <text evidence="1 12">One-carbon metabolism; tetrahydrofolate interconversion.</text>
</comment>
<dbReference type="GO" id="GO:0035999">
    <property type="term" value="P:tetrahydrofolate interconversion"/>
    <property type="evidence" value="ECO:0007669"/>
    <property type="project" value="UniProtKB-UniRule"/>
</dbReference>
<evidence type="ECO:0000256" key="7">
    <source>
        <dbReference type="ARBA" id="ARBA00022857"/>
    </source>
</evidence>
<dbReference type="GO" id="GO:0005829">
    <property type="term" value="C:cytosol"/>
    <property type="evidence" value="ECO:0007669"/>
    <property type="project" value="TreeGrafter"/>
</dbReference>
<comment type="similarity">
    <text evidence="12">Belongs to the tetrahydrofolate dehydrogenase/cyclohydrolase family.</text>
</comment>
<proteinExistence type="inferred from homology"/>
<dbReference type="FunFam" id="3.40.50.720:FF:000094">
    <property type="entry name" value="Bifunctional protein FolD"/>
    <property type="match status" value="1"/>
</dbReference>
<evidence type="ECO:0000259" key="14">
    <source>
        <dbReference type="Pfam" id="PF02882"/>
    </source>
</evidence>
<dbReference type="GO" id="GO:0009086">
    <property type="term" value="P:methionine biosynthetic process"/>
    <property type="evidence" value="ECO:0007669"/>
    <property type="project" value="UniProtKB-KW"/>
</dbReference>
<dbReference type="SUPFAM" id="SSF53223">
    <property type="entry name" value="Aminoacid dehydrogenase-like, N-terminal domain"/>
    <property type="match status" value="1"/>
</dbReference>
<dbReference type="EMBL" id="MHCU01000060">
    <property type="protein sequence ID" value="OGY26723.1"/>
    <property type="molecule type" value="Genomic_DNA"/>
</dbReference>
<keyword evidence="5 12" id="KW-0658">Purine biosynthesis</keyword>
<keyword evidence="4 12" id="KW-0028">Amino-acid biosynthesis</keyword>
<dbReference type="FunFam" id="3.40.50.10860:FF:000005">
    <property type="entry name" value="C-1-tetrahydrofolate synthase, cytoplasmic, putative"/>
    <property type="match status" value="1"/>
</dbReference>
<evidence type="ECO:0000256" key="4">
    <source>
        <dbReference type="ARBA" id="ARBA00022605"/>
    </source>
</evidence>
<dbReference type="AlphaFoldDB" id="A0A1G1WG79"/>
<keyword evidence="11 12" id="KW-0511">Multifunctional enzyme</keyword>
<dbReference type="Pfam" id="PF02882">
    <property type="entry name" value="THF_DHG_CYH_C"/>
    <property type="match status" value="1"/>
</dbReference>
<evidence type="ECO:0000256" key="12">
    <source>
        <dbReference type="HAMAP-Rule" id="MF_01576"/>
    </source>
</evidence>
<dbReference type="UniPathway" id="UPA00193"/>
<comment type="caution">
    <text evidence="15">The sequence shown here is derived from an EMBL/GenBank/DDBJ whole genome shotgun (WGS) entry which is preliminary data.</text>
</comment>
<gene>
    <name evidence="12" type="primary">folD</name>
    <name evidence="15" type="ORF">A2Z42_04445</name>
</gene>
<comment type="function">
    <text evidence="12">Catalyzes the oxidation of 5,10-methylenetetrahydrofolate to 5,10-methenyltetrahydrofolate and then the hydrolysis of 5,10-methenyltetrahydrofolate to 10-formyltetrahydrofolate.</text>
</comment>
<feature type="domain" description="Tetrahydrofolate dehydrogenase/cyclohydrolase catalytic" evidence="13">
    <location>
        <begin position="6"/>
        <end position="117"/>
    </location>
</feature>
<evidence type="ECO:0000256" key="11">
    <source>
        <dbReference type="ARBA" id="ARBA00023268"/>
    </source>
</evidence>
<protein>
    <recommendedName>
        <fullName evidence="12">Bifunctional protein FolD</fullName>
    </recommendedName>
    <domain>
        <recommendedName>
            <fullName evidence="12">Methylenetetrahydrofolate dehydrogenase</fullName>
            <ecNumber evidence="12">1.5.1.5</ecNumber>
        </recommendedName>
    </domain>
    <domain>
        <recommendedName>
            <fullName evidence="12">Methenyltetrahydrofolate cyclohydrolase</fullName>
            <ecNumber evidence="12">3.5.4.9</ecNumber>
        </recommendedName>
    </domain>
</protein>
<comment type="catalytic activity">
    <reaction evidence="12">
        <text>(6R)-5,10-methenyltetrahydrofolate + H2O = (6R)-10-formyltetrahydrofolate + H(+)</text>
        <dbReference type="Rhea" id="RHEA:23700"/>
        <dbReference type="ChEBI" id="CHEBI:15377"/>
        <dbReference type="ChEBI" id="CHEBI:15378"/>
        <dbReference type="ChEBI" id="CHEBI:57455"/>
        <dbReference type="ChEBI" id="CHEBI:195366"/>
        <dbReference type="EC" id="3.5.4.9"/>
    </reaction>
</comment>
<dbReference type="EC" id="1.5.1.5" evidence="12"/>
<dbReference type="GO" id="GO:0004488">
    <property type="term" value="F:methylenetetrahydrofolate dehydrogenase (NADP+) activity"/>
    <property type="evidence" value="ECO:0007669"/>
    <property type="project" value="UniProtKB-UniRule"/>
</dbReference>
<evidence type="ECO:0000313" key="16">
    <source>
        <dbReference type="Proteomes" id="UP000176645"/>
    </source>
</evidence>
<keyword evidence="8 12" id="KW-0560">Oxidoreductase</keyword>
<keyword evidence="3 12" id="KW-0554">One-carbon metabolism</keyword>
<evidence type="ECO:0000256" key="2">
    <source>
        <dbReference type="ARBA" id="ARBA00011738"/>
    </source>
</evidence>
<dbReference type="InterPro" id="IPR000672">
    <property type="entry name" value="THF_DH/CycHdrlase"/>
</dbReference>
<dbReference type="InterPro" id="IPR020630">
    <property type="entry name" value="THF_DH/CycHdrlase_cat_dom"/>
</dbReference>
<keyword evidence="10 12" id="KW-0486">Methionine biosynthesis</keyword>
<sequence>MSATILDGKTIREKILDQLKIKVAKLDFKPTLAIILIGEDPASGVYVREKEKAAASIGIDFQLVKKPGNVKQNELEEIIGNLNQDKKVKGIVVQKPLPAHIDDEKIDLLVAPEKDVDGLHPASRFYPTTAQGVSRLLKENDIFISGKKAVVVGRSKLSGLPIALLLLEEDATVTICHSKTANLREETRQADILVSATGVPNLIGTDMVKKGAAVVDVGTNRTREGKLVGDVDFENVKNVAGYISPVPGGVGPMIVAGLMTNLVEAAEK</sequence>
<keyword evidence="9 12" id="KW-0368">Histidine biosynthesis</keyword>
<evidence type="ECO:0000256" key="8">
    <source>
        <dbReference type="ARBA" id="ARBA00023002"/>
    </source>
</evidence>
<dbReference type="Pfam" id="PF00763">
    <property type="entry name" value="THF_DHG_CYH"/>
    <property type="match status" value="1"/>
</dbReference>
<reference evidence="15 16" key="1">
    <citation type="journal article" date="2016" name="Nat. Commun.">
        <title>Thousands of microbial genomes shed light on interconnected biogeochemical processes in an aquifer system.</title>
        <authorList>
            <person name="Anantharaman K."/>
            <person name="Brown C.T."/>
            <person name="Hug L.A."/>
            <person name="Sharon I."/>
            <person name="Castelle C.J."/>
            <person name="Probst A.J."/>
            <person name="Thomas B.C."/>
            <person name="Singh A."/>
            <person name="Wilkins M.J."/>
            <person name="Karaoz U."/>
            <person name="Brodie E.L."/>
            <person name="Williams K.H."/>
            <person name="Hubbard S.S."/>
            <person name="Banfield J.F."/>
        </authorList>
    </citation>
    <scope>NUCLEOTIDE SEQUENCE [LARGE SCALE GENOMIC DNA]</scope>
</reference>
<evidence type="ECO:0000256" key="5">
    <source>
        <dbReference type="ARBA" id="ARBA00022755"/>
    </source>
</evidence>
<evidence type="ECO:0000256" key="10">
    <source>
        <dbReference type="ARBA" id="ARBA00023167"/>
    </source>
</evidence>
<dbReference type="SUPFAM" id="SSF51735">
    <property type="entry name" value="NAD(P)-binding Rossmann-fold domains"/>
    <property type="match status" value="1"/>
</dbReference>
<dbReference type="InterPro" id="IPR046346">
    <property type="entry name" value="Aminoacid_DH-like_N_sf"/>
</dbReference>
<dbReference type="CDD" id="cd01080">
    <property type="entry name" value="NAD_bind_m-THF_DH_Cyclohyd"/>
    <property type="match status" value="1"/>
</dbReference>
<dbReference type="InterPro" id="IPR020631">
    <property type="entry name" value="THF_DH/CycHdrlase_NAD-bd_dom"/>
</dbReference>
<dbReference type="EC" id="3.5.4.9" evidence="12"/>
<dbReference type="PANTHER" id="PTHR48099:SF5">
    <property type="entry name" value="C-1-TETRAHYDROFOLATE SYNTHASE, CYTOPLASMIC"/>
    <property type="match status" value="1"/>
</dbReference>
<dbReference type="Proteomes" id="UP000176645">
    <property type="component" value="Unassembled WGS sequence"/>
</dbReference>
<comment type="catalytic activity">
    <reaction evidence="12">
        <text>(6R)-5,10-methylene-5,6,7,8-tetrahydrofolate + NADP(+) = (6R)-5,10-methenyltetrahydrofolate + NADPH</text>
        <dbReference type="Rhea" id="RHEA:22812"/>
        <dbReference type="ChEBI" id="CHEBI:15636"/>
        <dbReference type="ChEBI" id="CHEBI:57455"/>
        <dbReference type="ChEBI" id="CHEBI:57783"/>
        <dbReference type="ChEBI" id="CHEBI:58349"/>
        <dbReference type="EC" id="1.5.1.5"/>
    </reaction>
</comment>
<dbReference type="GO" id="GO:0006164">
    <property type="term" value="P:purine nucleotide biosynthetic process"/>
    <property type="evidence" value="ECO:0007669"/>
    <property type="project" value="UniProtKB-KW"/>
</dbReference>
<evidence type="ECO:0000313" key="15">
    <source>
        <dbReference type="EMBL" id="OGY26723.1"/>
    </source>
</evidence>
<dbReference type="PRINTS" id="PR00085">
    <property type="entry name" value="THFDHDRGNASE"/>
</dbReference>
<dbReference type="GO" id="GO:0004477">
    <property type="term" value="F:methenyltetrahydrofolate cyclohydrolase activity"/>
    <property type="evidence" value="ECO:0007669"/>
    <property type="project" value="UniProtKB-UniRule"/>
</dbReference>
<dbReference type="PANTHER" id="PTHR48099">
    <property type="entry name" value="C-1-TETRAHYDROFOLATE SYNTHASE, CYTOPLASMIC-RELATED"/>
    <property type="match status" value="1"/>
</dbReference>
<accession>A0A1G1WG79</accession>
<evidence type="ECO:0000259" key="13">
    <source>
        <dbReference type="Pfam" id="PF00763"/>
    </source>
</evidence>
<evidence type="ECO:0000256" key="9">
    <source>
        <dbReference type="ARBA" id="ARBA00023102"/>
    </source>
</evidence>
<evidence type="ECO:0000256" key="1">
    <source>
        <dbReference type="ARBA" id="ARBA00004777"/>
    </source>
</evidence>
<dbReference type="GO" id="GO:0000105">
    <property type="term" value="P:L-histidine biosynthetic process"/>
    <property type="evidence" value="ECO:0007669"/>
    <property type="project" value="UniProtKB-KW"/>
</dbReference>
<evidence type="ECO:0000256" key="6">
    <source>
        <dbReference type="ARBA" id="ARBA00022801"/>
    </source>
</evidence>
<name>A0A1G1WG79_9BACT</name>
<organism evidence="15 16">
    <name type="scientific">Candidatus Woykebacteria bacterium RBG_19FT_COMBO_43_10</name>
    <dbReference type="NCBI Taxonomy" id="1802598"/>
    <lineage>
        <taxon>Bacteria</taxon>
        <taxon>Candidatus Woykeibacteriota</taxon>
    </lineage>
</organism>
<feature type="binding site" evidence="12">
    <location>
        <position position="219"/>
    </location>
    <ligand>
        <name>NADP(+)</name>
        <dbReference type="ChEBI" id="CHEBI:58349"/>
    </ligand>
</feature>
<feature type="binding site" evidence="12">
    <location>
        <begin position="153"/>
        <end position="155"/>
    </location>
    <ligand>
        <name>NADP(+)</name>
        <dbReference type="ChEBI" id="CHEBI:58349"/>
    </ligand>
</feature>
<dbReference type="Gene3D" id="3.40.50.10860">
    <property type="entry name" value="Leucine Dehydrogenase, chain A, domain 1"/>
    <property type="match status" value="1"/>
</dbReference>